<dbReference type="Pfam" id="PF01794">
    <property type="entry name" value="Ferric_reduct"/>
    <property type="match status" value="1"/>
</dbReference>
<feature type="domain" description="FAD-binding FR-type" evidence="16">
    <location>
        <begin position="389"/>
        <end position="533"/>
    </location>
</feature>
<evidence type="ECO:0000256" key="11">
    <source>
        <dbReference type="ARBA" id="ARBA00023136"/>
    </source>
</evidence>
<evidence type="ECO:0000256" key="5">
    <source>
        <dbReference type="ARBA" id="ARBA00022475"/>
    </source>
</evidence>
<feature type="transmembrane region" description="Helical" evidence="15">
    <location>
        <begin position="218"/>
        <end position="236"/>
    </location>
</feature>
<dbReference type="InterPro" id="IPR013121">
    <property type="entry name" value="Fe_red_NAD-bd_6"/>
</dbReference>
<keyword evidence="10" id="KW-0406">Ion transport</keyword>
<dbReference type="PANTHER" id="PTHR32361:SF9">
    <property type="entry name" value="FERRIC REDUCTASE TRANSMEMBRANE COMPONENT 3-RELATED"/>
    <property type="match status" value="1"/>
</dbReference>
<dbReference type="Pfam" id="PF08022">
    <property type="entry name" value="FAD_binding_8"/>
    <property type="match status" value="1"/>
</dbReference>
<dbReference type="SFLD" id="SFLDS00052">
    <property type="entry name" value="Ferric_Reductase_Domain"/>
    <property type="match status" value="2"/>
</dbReference>
<dbReference type="InterPro" id="IPR013130">
    <property type="entry name" value="Fe3_Rdtase_TM_dom"/>
</dbReference>
<keyword evidence="8 15" id="KW-1133">Transmembrane helix</keyword>
<evidence type="ECO:0000256" key="1">
    <source>
        <dbReference type="ARBA" id="ARBA00004651"/>
    </source>
</evidence>
<feature type="region of interest" description="Disordered" evidence="14">
    <location>
        <begin position="354"/>
        <end position="377"/>
    </location>
</feature>
<keyword evidence="4" id="KW-0813">Transport</keyword>
<feature type="transmembrane region" description="Helical" evidence="15">
    <location>
        <begin position="41"/>
        <end position="71"/>
    </location>
</feature>
<evidence type="ECO:0000256" key="14">
    <source>
        <dbReference type="SAM" id="MobiDB-lite"/>
    </source>
</evidence>
<feature type="transmembrane region" description="Helical" evidence="15">
    <location>
        <begin position="106"/>
        <end position="128"/>
    </location>
</feature>
<dbReference type="GO" id="GO:0005886">
    <property type="term" value="C:plasma membrane"/>
    <property type="evidence" value="ECO:0007669"/>
    <property type="project" value="UniProtKB-SubCell"/>
</dbReference>
<dbReference type="InterPro" id="IPR013112">
    <property type="entry name" value="FAD-bd_8"/>
</dbReference>
<dbReference type="Proteomes" id="UP000054007">
    <property type="component" value="Unassembled WGS sequence"/>
</dbReference>
<keyword evidence="9" id="KW-0560">Oxidoreductase</keyword>
<evidence type="ECO:0000256" key="4">
    <source>
        <dbReference type="ARBA" id="ARBA00022448"/>
    </source>
</evidence>
<comment type="similarity">
    <text evidence="2">Belongs to the ferric reductase (FRE) family.</text>
</comment>
<evidence type="ECO:0000313" key="18">
    <source>
        <dbReference type="Proteomes" id="UP000054007"/>
    </source>
</evidence>
<dbReference type="PANTHER" id="PTHR32361">
    <property type="entry name" value="FERRIC/CUPRIC REDUCTASE TRANSMEMBRANE COMPONENT"/>
    <property type="match status" value="1"/>
</dbReference>
<dbReference type="InterPro" id="IPR017927">
    <property type="entry name" value="FAD-bd_FR_type"/>
</dbReference>
<feature type="region of interest" description="Disordered" evidence="14">
    <location>
        <begin position="813"/>
        <end position="873"/>
    </location>
</feature>
<reference evidence="17 18" key="1">
    <citation type="journal article" date="2015" name="Fungal Genet. Biol.">
        <title>Evolution of novel wood decay mechanisms in Agaricales revealed by the genome sequences of Fistulina hepatica and Cylindrobasidium torrendii.</title>
        <authorList>
            <person name="Floudas D."/>
            <person name="Held B.W."/>
            <person name="Riley R."/>
            <person name="Nagy L.G."/>
            <person name="Koehler G."/>
            <person name="Ransdell A.S."/>
            <person name="Younus H."/>
            <person name="Chow J."/>
            <person name="Chiniquy J."/>
            <person name="Lipzen A."/>
            <person name="Tritt A."/>
            <person name="Sun H."/>
            <person name="Haridas S."/>
            <person name="LaButti K."/>
            <person name="Ohm R.A."/>
            <person name="Kues U."/>
            <person name="Blanchette R.A."/>
            <person name="Grigoriev I.V."/>
            <person name="Minto R.E."/>
            <person name="Hibbett D.S."/>
        </authorList>
    </citation>
    <scope>NUCLEOTIDE SEQUENCE [LARGE SCALE GENOMIC DNA]</scope>
    <source>
        <strain evidence="17 18">FP15055 ss-10</strain>
    </source>
</reference>
<evidence type="ECO:0000256" key="8">
    <source>
        <dbReference type="ARBA" id="ARBA00022989"/>
    </source>
</evidence>
<dbReference type="GO" id="GO:0006879">
    <property type="term" value="P:intracellular iron ion homeostasis"/>
    <property type="evidence" value="ECO:0007669"/>
    <property type="project" value="TreeGrafter"/>
</dbReference>
<keyword evidence="6 15" id="KW-0812">Transmembrane</keyword>
<dbReference type="InterPro" id="IPR051410">
    <property type="entry name" value="Ferric/Cupric_Reductase"/>
</dbReference>
<evidence type="ECO:0000256" key="3">
    <source>
        <dbReference type="ARBA" id="ARBA00012668"/>
    </source>
</evidence>
<evidence type="ECO:0000256" key="15">
    <source>
        <dbReference type="SAM" id="Phobius"/>
    </source>
</evidence>
<dbReference type="InterPro" id="IPR039261">
    <property type="entry name" value="FNR_nucleotide-bd"/>
</dbReference>
<feature type="compositionally biased region" description="Basic and acidic residues" evidence="14">
    <location>
        <begin position="825"/>
        <end position="841"/>
    </location>
</feature>
<dbReference type="GO" id="GO:0052851">
    <property type="term" value="F:ferric-chelate reductase (NADPH) activity"/>
    <property type="evidence" value="ECO:0007669"/>
    <property type="project" value="UniProtKB-EC"/>
</dbReference>
<feature type="transmembrane region" description="Helical" evidence="15">
    <location>
        <begin position="256"/>
        <end position="273"/>
    </location>
</feature>
<keyword evidence="7" id="KW-0249">Electron transport</keyword>
<keyword evidence="12" id="KW-0325">Glycoprotein</keyword>
<dbReference type="EMBL" id="KN880881">
    <property type="protein sequence ID" value="KIY61737.1"/>
    <property type="molecule type" value="Genomic_DNA"/>
</dbReference>
<dbReference type="CDD" id="cd06186">
    <property type="entry name" value="NOX_Duox_like_FAD_NADP"/>
    <property type="match status" value="1"/>
</dbReference>
<dbReference type="GO" id="GO:0006826">
    <property type="term" value="P:iron ion transport"/>
    <property type="evidence" value="ECO:0007669"/>
    <property type="project" value="UniProtKB-ARBA"/>
</dbReference>
<proteinExistence type="inferred from homology"/>
<evidence type="ECO:0000256" key="6">
    <source>
        <dbReference type="ARBA" id="ARBA00022692"/>
    </source>
</evidence>
<keyword evidence="11 15" id="KW-0472">Membrane</keyword>
<feature type="transmembrane region" description="Helical" evidence="15">
    <location>
        <begin position="173"/>
        <end position="197"/>
    </location>
</feature>
<evidence type="ECO:0000256" key="12">
    <source>
        <dbReference type="ARBA" id="ARBA00023180"/>
    </source>
</evidence>
<dbReference type="STRING" id="1314674.A0A0D7AU68"/>
<evidence type="ECO:0000313" key="17">
    <source>
        <dbReference type="EMBL" id="KIY61737.1"/>
    </source>
</evidence>
<evidence type="ECO:0000256" key="9">
    <source>
        <dbReference type="ARBA" id="ARBA00023002"/>
    </source>
</evidence>
<protein>
    <recommendedName>
        <fullName evidence="3">ferric-chelate reductase (NADPH)</fullName>
        <ecNumber evidence="3">1.16.1.9</ecNumber>
    </recommendedName>
</protein>
<dbReference type="PROSITE" id="PS51384">
    <property type="entry name" value="FAD_FR"/>
    <property type="match status" value="1"/>
</dbReference>
<evidence type="ECO:0000256" key="13">
    <source>
        <dbReference type="ARBA" id="ARBA00048483"/>
    </source>
</evidence>
<feature type="compositionally biased region" description="Low complexity" evidence="14">
    <location>
        <begin position="670"/>
        <end position="688"/>
    </location>
</feature>
<feature type="region of interest" description="Disordered" evidence="14">
    <location>
        <begin position="661"/>
        <end position="707"/>
    </location>
</feature>
<gene>
    <name evidence="17" type="ORF">CYLTODRAFT_495084</name>
</gene>
<dbReference type="EC" id="1.16.1.9" evidence="3"/>
<feature type="transmembrane region" description="Helical" evidence="15">
    <location>
        <begin position="285"/>
        <end position="302"/>
    </location>
</feature>
<keyword evidence="18" id="KW-1185">Reference proteome</keyword>
<dbReference type="AlphaFoldDB" id="A0A0D7AU68"/>
<evidence type="ECO:0000256" key="10">
    <source>
        <dbReference type="ARBA" id="ARBA00023065"/>
    </source>
</evidence>
<accession>A0A0D7AU68</accession>
<evidence type="ECO:0000256" key="2">
    <source>
        <dbReference type="ARBA" id="ARBA00006278"/>
    </source>
</evidence>
<evidence type="ECO:0000259" key="16">
    <source>
        <dbReference type="PROSITE" id="PS51384"/>
    </source>
</evidence>
<comment type="subcellular location">
    <subcellularLocation>
        <location evidence="1">Cell membrane</location>
        <topology evidence="1">Multi-pass membrane protein</topology>
    </subcellularLocation>
</comment>
<name>A0A0D7AU68_9AGAR</name>
<dbReference type="Gene3D" id="3.40.50.80">
    <property type="entry name" value="Nucleotide-binding domain of ferredoxin-NADP reductase (FNR) module"/>
    <property type="match status" value="2"/>
</dbReference>
<dbReference type="InterPro" id="IPR017938">
    <property type="entry name" value="Riboflavin_synthase-like_b-brl"/>
</dbReference>
<evidence type="ECO:0000256" key="7">
    <source>
        <dbReference type="ARBA" id="ARBA00022982"/>
    </source>
</evidence>
<sequence>MAGIQAPNPNPTTPVYTNDLQWITAYLTVHMMSDNSRRYAYLFWLCLAAVLVVCIAIRLSGLNGTVLGAYWKRWSIRRRTWRGYYPFQPSINGKRAPVSLPPNGQLLTLFLIPVVAIILCFAGSDYIAPSSHIFDLTNPGTVVRRTSYDVAAFVKWQPQYTIRKAWWTMGGRAGLIAFALLPLVVLLGLKAAPFALFSWTLNLHFDKLSWLHRWIGRLVYLVTLLHVIFWCIQLGTDKRPHTDGEVAFRVAWLYPKFIAAWIAFFLLTMMMILSLSPIRKHHYETFYAFHVVLVPGFIVAAAFHHPPVWIWCWVALALWVGERCWRGVWWLHNNGMFGHDVSRAAASIITTSHQHQETLPEQKKLQPGEYESPGVYPPPSPYLSRSFSQRSRTDKVQAASSVNYCPPSGYSHAELLSGATIRLTFISPRHFSWAPGQHFLVNIPSVSAVLSHPFTAASICDEQSPSEAGRVLTFLIRSRSGWTRDLWDYVLALSNRGQNHAPGEIPPNGTIMPKNGVLLRTFIDGPFGSAAGARWEQHATVVLFVAGSGVSFGLSVLEYVCLCLAGRDGKYLGGRPGGWGKKGFRTRRVRFVWIIREFAHIQWCAATVRRCMEMIPSPGLEVSIYVTNAKPDNRMSRAPRMSRFIQPSEVSLVPPQAAFMAGSAMPPIKPSSSRSSSRPTSPDSGFSSDSDHDEMDTGYYAGEFGDEDDITTAHEQRENYMLDLTNFDGDNDFALPGEAFLSQRLSRIGMDRRKHARRFSKSVGLKESITADELGRQSRMSVQSTEGLLSDTWRPGSKRFSMMSMDTIADASEEGGLGIGGYNEQTDRVERPATPELDPRTAMRPPSGSFSPRPNVRIQVPTSPTSPRPISPALSEVTTIAPPAEYSGGTALVMEDGTKVHGLHLSRKDMKDISVVAEHARAGRPKLEKILKDEVDSANGSVIVGSCGPSSYSAMVRRAVAMQIDPQRLRKGDRRGHVDLVSEEFEY</sequence>
<feature type="compositionally biased region" description="Basic and acidic residues" evidence="14">
    <location>
        <begin position="354"/>
        <end position="366"/>
    </location>
</feature>
<organism evidence="17 18">
    <name type="scientific">Cylindrobasidium torrendii FP15055 ss-10</name>
    <dbReference type="NCBI Taxonomy" id="1314674"/>
    <lineage>
        <taxon>Eukaryota</taxon>
        <taxon>Fungi</taxon>
        <taxon>Dikarya</taxon>
        <taxon>Basidiomycota</taxon>
        <taxon>Agaricomycotina</taxon>
        <taxon>Agaricomycetes</taxon>
        <taxon>Agaricomycetidae</taxon>
        <taxon>Agaricales</taxon>
        <taxon>Marasmiineae</taxon>
        <taxon>Physalacriaceae</taxon>
        <taxon>Cylindrobasidium</taxon>
    </lineage>
</organism>
<dbReference type="SUPFAM" id="SSF63380">
    <property type="entry name" value="Riboflavin synthase domain-like"/>
    <property type="match status" value="1"/>
</dbReference>
<dbReference type="GO" id="GO:0015677">
    <property type="term" value="P:copper ion import"/>
    <property type="evidence" value="ECO:0007669"/>
    <property type="project" value="TreeGrafter"/>
</dbReference>
<keyword evidence="5" id="KW-1003">Cell membrane</keyword>
<comment type="catalytic activity">
    <reaction evidence="13">
        <text>2 a Fe(II)-siderophore + NADP(+) + H(+) = 2 a Fe(III)-siderophore + NADPH</text>
        <dbReference type="Rhea" id="RHEA:28795"/>
        <dbReference type="Rhea" id="RHEA-COMP:11342"/>
        <dbReference type="Rhea" id="RHEA-COMP:11344"/>
        <dbReference type="ChEBI" id="CHEBI:15378"/>
        <dbReference type="ChEBI" id="CHEBI:29033"/>
        <dbReference type="ChEBI" id="CHEBI:29034"/>
        <dbReference type="ChEBI" id="CHEBI:57783"/>
        <dbReference type="ChEBI" id="CHEBI:58349"/>
        <dbReference type="EC" id="1.16.1.9"/>
    </reaction>
</comment>
<dbReference type="OrthoDB" id="10006946at2759"/>
<dbReference type="Pfam" id="PF08030">
    <property type="entry name" value="NAD_binding_6"/>
    <property type="match status" value="1"/>
</dbReference>